<dbReference type="Pfam" id="PF01841">
    <property type="entry name" value="Transglut_core"/>
    <property type="match status" value="1"/>
</dbReference>
<dbReference type="InterPro" id="IPR002931">
    <property type="entry name" value="Transglutaminase-like"/>
</dbReference>
<feature type="compositionally biased region" description="Basic and acidic residues" evidence="4">
    <location>
        <begin position="294"/>
        <end position="307"/>
    </location>
</feature>
<keyword evidence="7" id="KW-1185">Reference proteome</keyword>
<proteinExistence type="inferred from homology"/>
<dbReference type="EMBL" id="JALJOT010000006">
    <property type="protein sequence ID" value="KAK9909396.1"/>
    <property type="molecule type" value="Genomic_DNA"/>
</dbReference>
<dbReference type="InterPro" id="IPR038765">
    <property type="entry name" value="Papain-like_cys_pep_sf"/>
</dbReference>
<comment type="caution">
    <text evidence="6">The sequence shown here is derived from an EMBL/GenBank/DDBJ whole genome shotgun (WGS) entry which is preliminary data.</text>
</comment>
<dbReference type="SMART" id="SM00460">
    <property type="entry name" value="TGc"/>
    <property type="match status" value="1"/>
</dbReference>
<name>A0ABR2YS39_9CHLO</name>
<feature type="compositionally biased region" description="Low complexity" evidence="4">
    <location>
        <begin position="383"/>
        <end position="414"/>
    </location>
</feature>
<feature type="domain" description="Transglutaminase-like" evidence="5">
    <location>
        <begin position="164"/>
        <end position="219"/>
    </location>
</feature>
<reference evidence="6 7" key="1">
    <citation type="journal article" date="2024" name="Nat. Commun.">
        <title>Phylogenomics reveals the evolutionary origins of lichenization in chlorophyte algae.</title>
        <authorList>
            <person name="Puginier C."/>
            <person name="Libourel C."/>
            <person name="Otte J."/>
            <person name="Skaloud P."/>
            <person name="Haon M."/>
            <person name="Grisel S."/>
            <person name="Petersen M."/>
            <person name="Berrin J.G."/>
            <person name="Delaux P.M."/>
            <person name="Dal Grande F."/>
            <person name="Keller J."/>
        </authorList>
    </citation>
    <scope>NUCLEOTIDE SEQUENCE [LARGE SCALE GENOMIC DNA]</scope>
    <source>
        <strain evidence="6 7">SAG 216-7</strain>
    </source>
</reference>
<keyword evidence="3" id="KW-0862">Zinc</keyword>
<protein>
    <recommendedName>
        <fullName evidence="5">Transglutaminase-like domain-containing protein</fullName>
    </recommendedName>
</protein>
<gene>
    <name evidence="6" type="ORF">WJX75_001604</name>
</gene>
<evidence type="ECO:0000259" key="5">
    <source>
        <dbReference type="SMART" id="SM00460"/>
    </source>
</evidence>
<evidence type="ECO:0000313" key="6">
    <source>
        <dbReference type="EMBL" id="KAK9909396.1"/>
    </source>
</evidence>
<feature type="compositionally biased region" description="Basic and acidic residues" evidence="4">
    <location>
        <begin position="462"/>
        <end position="472"/>
    </location>
</feature>
<dbReference type="InterPro" id="IPR050883">
    <property type="entry name" value="PNGase"/>
</dbReference>
<keyword evidence="2" id="KW-0479">Metal-binding</keyword>
<evidence type="ECO:0000256" key="4">
    <source>
        <dbReference type="SAM" id="MobiDB-lite"/>
    </source>
</evidence>
<evidence type="ECO:0000313" key="7">
    <source>
        <dbReference type="Proteomes" id="UP001491310"/>
    </source>
</evidence>
<organism evidence="6 7">
    <name type="scientific">Coccomyxa subellipsoidea</name>
    <dbReference type="NCBI Taxonomy" id="248742"/>
    <lineage>
        <taxon>Eukaryota</taxon>
        <taxon>Viridiplantae</taxon>
        <taxon>Chlorophyta</taxon>
        <taxon>core chlorophytes</taxon>
        <taxon>Trebouxiophyceae</taxon>
        <taxon>Trebouxiophyceae incertae sedis</taxon>
        <taxon>Coccomyxaceae</taxon>
        <taxon>Coccomyxa</taxon>
    </lineage>
</organism>
<dbReference type="Proteomes" id="UP001491310">
    <property type="component" value="Unassembled WGS sequence"/>
</dbReference>
<evidence type="ECO:0000256" key="1">
    <source>
        <dbReference type="ARBA" id="ARBA00009390"/>
    </source>
</evidence>
<sequence length="510" mass="54389">MDADELLARQLQEEEDRAVAQLHSLTGRGGEGAFQARLQSGVQTVLTYEDETLQAMALSVIPEDELQAAADAAIEESRQNGDAPVLAQQDAFVRQMLLWFKRDFFSWVNNPPCSACKGAETVPTGMGRPSADDAASGAGRVELYGCKSCGAITRFPRYNDPGRLLQTRRGRCGEWANAFALCCRAIGLDTRYILDLTDHVWVEYFSDALGRWIHMDACEAAYDQPLLYEEGWGKKLTYVVAFSKGGVRDVTRRYTRQWSQLQNRRAEVSEPWLMSACFALNVRLRSELTASERSLLEQRDASEDRELTNTQMPPPEAATPLPGRQTGSVEWRAARGELGSAPATATPTAVQPNATAAAVASDTTNVSAGLEAGRPTALSVAEAAAGAGGEPETPMGAGVAAAAAKPPAAPRKAGNFLPGASSTTMGSAQHRGDGDGEGSRSSVVEAGRELRDRLSISSPPSGEDRAPPRGDHSAAQALLAARVKREFTRLMAAGGLSPNEAAILALKAVS</sequence>
<accession>A0ABR2YS39</accession>
<comment type="similarity">
    <text evidence="1">Belongs to the transglutaminase-like superfamily. PNGase family.</text>
</comment>
<dbReference type="PANTHER" id="PTHR12143">
    <property type="entry name" value="PEPTIDE N-GLYCANASE PNGASE -RELATED"/>
    <property type="match status" value="1"/>
</dbReference>
<dbReference type="PANTHER" id="PTHR12143:SF19">
    <property type="entry name" value="PEPTIDE-N(4)-(N-ACETYL-BETA-GLUCOSAMINYL)ASPARAGINE AMIDASE"/>
    <property type="match status" value="1"/>
</dbReference>
<feature type="region of interest" description="Disordered" evidence="4">
    <location>
        <begin position="293"/>
        <end position="326"/>
    </location>
</feature>
<evidence type="ECO:0000256" key="2">
    <source>
        <dbReference type="ARBA" id="ARBA00022723"/>
    </source>
</evidence>
<evidence type="ECO:0000256" key="3">
    <source>
        <dbReference type="ARBA" id="ARBA00022833"/>
    </source>
</evidence>
<dbReference type="Gene3D" id="2.20.25.10">
    <property type="match status" value="1"/>
</dbReference>
<dbReference type="SUPFAM" id="SSF54001">
    <property type="entry name" value="Cysteine proteinases"/>
    <property type="match status" value="1"/>
</dbReference>
<feature type="region of interest" description="Disordered" evidence="4">
    <location>
        <begin position="383"/>
        <end position="475"/>
    </location>
</feature>
<dbReference type="Gene3D" id="3.10.620.30">
    <property type="match status" value="1"/>
</dbReference>